<dbReference type="OMA" id="TDSIMDP"/>
<evidence type="ECO:0000313" key="8">
    <source>
        <dbReference type="EMBL" id="KAH9321706.1"/>
    </source>
</evidence>
<dbReference type="PROSITE" id="PS00138">
    <property type="entry name" value="SUBTILASE_SER"/>
    <property type="match status" value="1"/>
</dbReference>
<sequence length="179" mass="18669">NKVVKSVIVKQGGGVGIIVVDPIRPDIAIQFVMPGTFIRQEQVANLMAYLDSNKLPDVTAPGVSILAAWSPVTTALAADRSLDFNVQSGTSTSCPHVSGVAALIKAQNPTWTPAAIKSAIMITASVLDNTNQPILTSPTGNPAGPFSYGSGRINPVAALDPGLVYDHDVNDVMNFLCSN</sequence>
<comment type="caution">
    <text evidence="6">Lacks conserved residue(s) required for the propagation of feature annotation.</text>
</comment>
<evidence type="ECO:0000256" key="1">
    <source>
        <dbReference type="ARBA" id="ARBA00011073"/>
    </source>
</evidence>
<keyword evidence="5" id="KW-0720">Serine protease</keyword>
<protein>
    <recommendedName>
        <fullName evidence="7">Peptidase S8/S53 domain-containing protein</fullName>
    </recommendedName>
</protein>
<keyword evidence="9" id="KW-1185">Reference proteome</keyword>
<proteinExistence type="inferred from homology"/>
<dbReference type="GO" id="GO:0004252">
    <property type="term" value="F:serine-type endopeptidase activity"/>
    <property type="evidence" value="ECO:0007669"/>
    <property type="project" value="InterPro"/>
</dbReference>
<organism evidence="8 9">
    <name type="scientific">Taxus chinensis</name>
    <name type="common">Chinese yew</name>
    <name type="synonym">Taxus wallichiana var. chinensis</name>
    <dbReference type="NCBI Taxonomy" id="29808"/>
    <lineage>
        <taxon>Eukaryota</taxon>
        <taxon>Viridiplantae</taxon>
        <taxon>Streptophyta</taxon>
        <taxon>Embryophyta</taxon>
        <taxon>Tracheophyta</taxon>
        <taxon>Spermatophyta</taxon>
        <taxon>Pinopsida</taxon>
        <taxon>Pinidae</taxon>
        <taxon>Conifers II</taxon>
        <taxon>Cupressales</taxon>
        <taxon>Taxaceae</taxon>
        <taxon>Taxus</taxon>
    </lineage>
</organism>
<accession>A0AA38GEV7</accession>
<dbReference type="SUPFAM" id="SSF52743">
    <property type="entry name" value="Subtilisin-like"/>
    <property type="match status" value="1"/>
</dbReference>
<dbReference type="InterPro" id="IPR023828">
    <property type="entry name" value="Peptidase_S8_Ser-AS"/>
</dbReference>
<keyword evidence="3" id="KW-0732">Signal</keyword>
<comment type="similarity">
    <text evidence="1 6">Belongs to the peptidase S8 family.</text>
</comment>
<dbReference type="Gene3D" id="3.40.50.200">
    <property type="entry name" value="Peptidase S8/S53 domain"/>
    <property type="match status" value="1"/>
</dbReference>
<feature type="non-terminal residue" evidence="8">
    <location>
        <position position="179"/>
    </location>
</feature>
<evidence type="ECO:0000256" key="4">
    <source>
        <dbReference type="ARBA" id="ARBA00022801"/>
    </source>
</evidence>
<keyword evidence="2" id="KW-0645">Protease</keyword>
<dbReference type="GO" id="GO:0006508">
    <property type="term" value="P:proteolysis"/>
    <property type="evidence" value="ECO:0007669"/>
    <property type="project" value="UniProtKB-KW"/>
</dbReference>
<evidence type="ECO:0000256" key="2">
    <source>
        <dbReference type="ARBA" id="ARBA00022670"/>
    </source>
</evidence>
<reference evidence="8 9" key="1">
    <citation type="journal article" date="2021" name="Nat. Plants">
        <title>The Taxus genome provides insights into paclitaxel biosynthesis.</title>
        <authorList>
            <person name="Xiong X."/>
            <person name="Gou J."/>
            <person name="Liao Q."/>
            <person name="Li Y."/>
            <person name="Zhou Q."/>
            <person name="Bi G."/>
            <person name="Li C."/>
            <person name="Du R."/>
            <person name="Wang X."/>
            <person name="Sun T."/>
            <person name="Guo L."/>
            <person name="Liang H."/>
            <person name="Lu P."/>
            <person name="Wu Y."/>
            <person name="Zhang Z."/>
            <person name="Ro D.K."/>
            <person name="Shang Y."/>
            <person name="Huang S."/>
            <person name="Yan J."/>
        </authorList>
    </citation>
    <scope>NUCLEOTIDE SEQUENCE [LARGE SCALE GENOMIC DNA]</scope>
    <source>
        <strain evidence="8">Ta-2019</strain>
    </source>
</reference>
<evidence type="ECO:0000256" key="3">
    <source>
        <dbReference type="ARBA" id="ARBA00022729"/>
    </source>
</evidence>
<dbReference type="AlphaFoldDB" id="A0AA38GEV7"/>
<evidence type="ECO:0000256" key="5">
    <source>
        <dbReference type="ARBA" id="ARBA00022825"/>
    </source>
</evidence>
<dbReference type="Proteomes" id="UP000824469">
    <property type="component" value="Unassembled WGS sequence"/>
</dbReference>
<dbReference type="PANTHER" id="PTHR10795">
    <property type="entry name" value="PROPROTEIN CONVERTASE SUBTILISIN/KEXIN"/>
    <property type="match status" value="1"/>
</dbReference>
<gene>
    <name evidence="8" type="ORF">KI387_016345</name>
</gene>
<evidence type="ECO:0000259" key="7">
    <source>
        <dbReference type="Pfam" id="PF00082"/>
    </source>
</evidence>
<dbReference type="Pfam" id="PF00082">
    <property type="entry name" value="Peptidase_S8"/>
    <property type="match status" value="1"/>
</dbReference>
<evidence type="ECO:0000256" key="6">
    <source>
        <dbReference type="PROSITE-ProRule" id="PRU01240"/>
    </source>
</evidence>
<dbReference type="InterPro" id="IPR045051">
    <property type="entry name" value="SBT"/>
</dbReference>
<dbReference type="InterPro" id="IPR000209">
    <property type="entry name" value="Peptidase_S8/S53_dom"/>
</dbReference>
<feature type="domain" description="Peptidase S8/S53" evidence="7">
    <location>
        <begin position="51"/>
        <end position="137"/>
    </location>
</feature>
<evidence type="ECO:0000313" key="9">
    <source>
        <dbReference type="Proteomes" id="UP000824469"/>
    </source>
</evidence>
<dbReference type="PROSITE" id="PS51892">
    <property type="entry name" value="SUBTILASE"/>
    <property type="match status" value="1"/>
</dbReference>
<name>A0AA38GEV7_TAXCH</name>
<dbReference type="InterPro" id="IPR036852">
    <property type="entry name" value="Peptidase_S8/S53_dom_sf"/>
</dbReference>
<comment type="caution">
    <text evidence="8">The sequence shown here is derived from an EMBL/GenBank/DDBJ whole genome shotgun (WGS) entry which is preliminary data.</text>
</comment>
<dbReference type="EMBL" id="JAHRHJ020000003">
    <property type="protein sequence ID" value="KAH9321706.1"/>
    <property type="molecule type" value="Genomic_DNA"/>
</dbReference>
<keyword evidence="4" id="KW-0378">Hydrolase</keyword>